<feature type="transmembrane region" description="Helical" evidence="2">
    <location>
        <begin position="423"/>
        <end position="439"/>
    </location>
</feature>
<dbReference type="PANTHER" id="PTHR31331:SF8">
    <property type="entry name" value="LCCL DOMAIN PROTEIN (AFU_ORTHOLOGUE AFUA_5G02970)"/>
    <property type="match status" value="1"/>
</dbReference>
<dbReference type="InterPro" id="IPR004043">
    <property type="entry name" value="LCCL"/>
</dbReference>
<feature type="compositionally biased region" description="Basic and acidic residues" evidence="1">
    <location>
        <begin position="16"/>
        <end position="32"/>
    </location>
</feature>
<feature type="transmembrane region" description="Helical" evidence="2">
    <location>
        <begin position="380"/>
        <end position="402"/>
    </location>
</feature>
<evidence type="ECO:0000256" key="1">
    <source>
        <dbReference type="SAM" id="MobiDB-lite"/>
    </source>
</evidence>
<dbReference type="EMBL" id="ML119054">
    <property type="protein sequence ID" value="ROT39269.1"/>
    <property type="molecule type" value="Genomic_DNA"/>
</dbReference>
<evidence type="ECO:0000259" key="3">
    <source>
        <dbReference type="PROSITE" id="PS50820"/>
    </source>
</evidence>
<dbReference type="InterPro" id="IPR051957">
    <property type="entry name" value="CRISP-LCCL_domain"/>
</dbReference>
<dbReference type="PANTHER" id="PTHR31331">
    <property type="entry name" value="LCCL DOMAIN PROTEIN (AFU_ORTHOLOGUE AFUA_5G08630)"/>
    <property type="match status" value="1"/>
</dbReference>
<dbReference type="PROSITE" id="PS50820">
    <property type="entry name" value="LCCL"/>
    <property type="match status" value="1"/>
</dbReference>
<feature type="compositionally biased region" description="Basic and acidic residues" evidence="1">
    <location>
        <begin position="687"/>
        <end position="698"/>
    </location>
</feature>
<dbReference type="Proteomes" id="UP000272025">
    <property type="component" value="Unassembled WGS sequence"/>
</dbReference>
<dbReference type="SMART" id="SM00603">
    <property type="entry name" value="LCCL"/>
    <property type="match status" value="1"/>
</dbReference>
<dbReference type="Pfam" id="PF03815">
    <property type="entry name" value="LCCL"/>
    <property type="match status" value="1"/>
</dbReference>
<feature type="transmembrane region" description="Helical" evidence="2">
    <location>
        <begin position="145"/>
        <end position="162"/>
    </location>
</feature>
<dbReference type="AlphaFoldDB" id="A0A3N2PXL0"/>
<keyword evidence="2" id="KW-0472">Membrane</keyword>
<name>A0A3N2PXL0_SODAK</name>
<keyword evidence="5" id="KW-1185">Reference proteome</keyword>
<dbReference type="SUPFAM" id="SSF69848">
    <property type="entry name" value="LCCL domain"/>
    <property type="match status" value="1"/>
</dbReference>
<dbReference type="InterPro" id="IPR036609">
    <property type="entry name" value="LCCL_sf"/>
</dbReference>
<feature type="region of interest" description="Disordered" evidence="1">
    <location>
        <begin position="1"/>
        <end position="88"/>
    </location>
</feature>
<dbReference type="RefSeq" id="XP_028467075.1">
    <property type="nucleotide sequence ID" value="XM_028611787.1"/>
</dbReference>
<gene>
    <name evidence="4" type="ORF">SODALDRAFT_332711</name>
</gene>
<feature type="domain" description="LCCL" evidence="3">
    <location>
        <begin position="258"/>
        <end position="309"/>
    </location>
</feature>
<dbReference type="Gene3D" id="2.170.130.20">
    <property type="entry name" value="LCCL-like domain"/>
    <property type="match status" value="1"/>
</dbReference>
<evidence type="ECO:0000313" key="4">
    <source>
        <dbReference type="EMBL" id="ROT39269.1"/>
    </source>
</evidence>
<feature type="transmembrane region" description="Helical" evidence="2">
    <location>
        <begin position="459"/>
        <end position="480"/>
    </location>
</feature>
<feature type="transmembrane region" description="Helical" evidence="2">
    <location>
        <begin position="534"/>
        <end position="553"/>
    </location>
</feature>
<dbReference type="STRING" id="1314773.A0A3N2PXL0"/>
<keyword evidence="2" id="KW-0812">Transmembrane</keyword>
<feature type="region of interest" description="Disordered" evidence="1">
    <location>
        <begin position="679"/>
        <end position="704"/>
    </location>
</feature>
<dbReference type="OrthoDB" id="441660at2759"/>
<organism evidence="4 5">
    <name type="scientific">Sodiomyces alkalinus (strain CBS 110278 / VKM F-3762 / F11)</name>
    <name type="common">Alkaliphilic filamentous fungus</name>
    <dbReference type="NCBI Taxonomy" id="1314773"/>
    <lineage>
        <taxon>Eukaryota</taxon>
        <taxon>Fungi</taxon>
        <taxon>Dikarya</taxon>
        <taxon>Ascomycota</taxon>
        <taxon>Pezizomycotina</taxon>
        <taxon>Sordariomycetes</taxon>
        <taxon>Hypocreomycetidae</taxon>
        <taxon>Glomerellales</taxon>
        <taxon>Plectosphaerellaceae</taxon>
        <taxon>Sodiomyces</taxon>
    </lineage>
</organism>
<accession>A0A3N2PXL0</accession>
<evidence type="ECO:0000256" key="2">
    <source>
        <dbReference type="SAM" id="Phobius"/>
    </source>
</evidence>
<evidence type="ECO:0000313" key="5">
    <source>
        <dbReference type="Proteomes" id="UP000272025"/>
    </source>
</evidence>
<dbReference type="GeneID" id="39580265"/>
<feature type="compositionally biased region" description="Basic and acidic residues" evidence="1">
    <location>
        <begin position="44"/>
        <end position="61"/>
    </location>
</feature>
<sequence>MVNEDRNVEITPLLTDMERRQEAAERPADALPKKTPLATPTELQHPDDTLDDDRDRTRGDQLELENSFASTPRFMQDQNDNEGQGPSKRWKWVPYPIRRLSKAASRWAKGPPHPKQWKIEPFFPRVQQSPLWLVDKFVPRRRQRFALVFIYLAVWIVTFALVKREETFASDVAGWGEPRDIGCGATYWAAGNRCGLHGNDCRPFNGSGFAFRCAASCRDHRVLNPRAVGDQEIIYQPFVIGGPGSNDDDDDDDDDASGMPVYRGDSFICPAAIHAGVVSNTEGGCGVVRLVGQHEGYVGSSRNGIDSISFDSHFPLSFTFEPDVSCRARDMRWDLLAVSVVFSSVLSLFTSSSALFFFASFVAIFWHVGMASDQPQHNSIPGLVSTVLGRFLPAMFCAWVMYDKMGVRRTLRRGLTAQVEKTVLWLGACWVGALTNYTLDFIPISRLTAHDLNQQPGAQAALAVIVIVLFCIVVVQAWFFQQEGRFLSHLQLYGLFLLGIVIAIALPGLELRIHHYILALLLLPGTSMQTRPSLLYQGLLIGLFINGIARWGFDPVLQTPAALQGDAQHNSPLPVVLPPVIDLGHALWTINLTWAAPHAPRYDGISVLVNDVERFRGYYDDDGDDVSLLDRQRSFVWTRDPELRLNEYFRFGYMEGSRTWDYTRAGVWNAEGGWVEMPPGPSKVRVRREEEEADEHLVQRKRRV</sequence>
<proteinExistence type="predicted"/>
<keyword evidence="2" id="KW-1133">Transmembrane helix</keyword>
<protein>
    <recommendedName>
        <fullName evidence="3">LCCL domain-containing protein</fullName>
    </recommendedName>
</protein>
<feature type="transmembrane region" description="Helical" evidence="2">
    <location>
        <begin position="335"/>
        <end position="368"/>
    </location>
</feature>
<feature type="transmembrane region" description="Helical" evidence="2">
    <location>
        <begin position="492"/>
        <end position="514"/>
    </location>
</feature>
<reference evidence="4 5" key="1">
    <citation type="journal article" date="2018" name="Mol. Ecol.">
        <title>The obligate alkalophilic soda-lake fungus Sodiomyces alkalinus has shifted to a protein diet.</title>
        <authorList>
            <person name="Grum-Grzhimaylo A.A."/>
            <person name="Falkoski D.L."/>
            <person name="van den Heuvel J."/>
            <person name="Valero-Jimenez C.A."/>
            <person name="Min B."/>
            <person name="Choi I.G."/>
            <person name="Lipzen A."/>
            <person name="Daum C.G."/>
            <person name="Aanen D.K."/>
            <person name="Tsang A."/>
            <person name="Henrissat B."/>
            <person name="Bilanenko E.N."/>
            <person name="de Vries R.P."/>
            <person name="van Kan J.A.L."/>
            <person name="Grigoriev I.V."/>
            <person name="Debets A.J.M."/>
        </authorList>
    </citation>
    <scope>NUCLEOTIDE SEQUENCE [LARGE SCALE GENOMIC DNA]</scope>
    <source>
        <strain evidence="4 5">F11</strain>
    </source>
</reference>